<dbReference type="Proteomes" id="UP001164250">
    <property type="component" value="Chromosome 9"/>
</dbReference>
<keyword evidence="2" id="KW-1185">Reference proteome</keyword>
<accession>A0ACC1ANQ0</accession>
<organism evidence="1 2">
    <name type="scientific">Pistacia atlantica</name>
    <dbReference type="NCBI Taxonomy" id="434234"/>
    <lineage>
        <taxon>Eukaryota</taxon>
        <taxon>Viridiplantae</taxon>
        <taxon>Streptophyta</taxon>
        <taxon>Embryophyta</taxon>
        <taxon>Tracheophyta</taxon>
        <taxon>Spermatophyta</taxon>
        <taxon>Magnoliopsida</taxon>
        <taxon>eudicotyledons</taxon>
        <taxon>Gunneridae</taxon>
        <taxon>Pentapetalae</taxon>
        <taxon>rosids</taxon>
        <taxon>malvids</taxon>
        <taxon>Sapindales</taxon>
        <taxon>Anacardiaceae</taxon>
        <taxon>Pistacia</taxon>
    </lineage>
</organism>
<protein>
    <submittedName>
        <fullName evidence="1">Uncharacterized protein</fullName>
    </submittedName>
</protein>
<comment type="caution">
    <text evidence="1">The sequence shown here is derived from an EMBL/GenBank/DDBJ whole genome shotgun (WGS) entry which is preliminary data.</text>
</comment>
<dbReference type="EMBL" id="CM047905">
    <property type="protein sequence ID" value="KAJ0088263.1"/>
    <property type="molecule type" value="Genomic_DNA"/>
</dbReference>
<proteinExistence type="predicted"/>
<name>A0ACC1ANQ0_9ROSI</name>
<reference evidence="2" key="1">
    <citation type="journal article" date="2023" name="G3 (Bethesda)">
        <title>Genome assembly and association tests identify interacting loci associated with vigor, precocity, and sex in interspecific pistachio rootstocks.</title>
        <authorList>
            <person name="Palmer W."/>
            <person name="Jacygrad E."/>
            <person name="Sagayaradj S."/>
            <person name="Cavanaugh K."/>
            <person name="Han R."/>
            <person name="Bertier L."/>
            <person name="Beede B."/>
            <person name="Kafkas S."/>
            <person name="Golino D."/>
            <person name="Preece J."/>
            <person name="Michelmore R."/>
        </authorList>
    </citation>
    <scope>NUCLEOTIDE SEQUENCE [LARGE SCALE GENOMIC DNA]</scope>
</reference>
<gene>
    <name evidence="1" type="ORF">Patl1_33181</name>
</gene>
<evidence type="ECO:0000313" key="2">
    <source>
        <dbReference type="Proteomes" id="UP001164250"/>
    </source>
</evidence>
<sequence>MKKVDLVFIIGPGAGHLVPYIEFAKHLLDRDDCFSVTVLLMDSPFGPSPSAAHTKSLAESNTSIRFINVSPPVDYCPSQEVHKSFEKFMTEYIDCHRACVKEAIATHVLSSSNSAPLAVLVVDFFCTSMIDVGNEFGVPSYLSSPSSAAAVGLLLYLPTRHDRVGREIEEFDGDLVIASYVNPVPSSGLPDVLLNKHGGYTTFMNHGRRFKETKGIIVNTFEELESHAAKSLKKDFDHMPPVYTIGPMIDLKSESDKLVLDVTERDKILKWLDNRPDSSVVFLCFGSQGSFGEEQAKQIAVGLEQSGVRFLWSIRKPPPKDKVRRPNDYKSDHLQEVLPNGFLERTKKIGLVCGWAPQKAVFAHKSVRGFVSHCGWNSILESLWFGVPTVTWPMYAEQQINAFQMVTDLGLGVELRLHYRIMNGEVMVADEIARAIKCVMESDNEVRKKVKEKSEKSRLVVMEGGSSYAAFGDLIDDILRNKAMKDT</sequence>
<evidence type="ECO:0000313" key="1">
    <source>
        <dbReference type="EMBL" id="KAJ0088263.1"/>
    </source>
</evidence>